<keyword evidence="2" id="KW-1185">Reference proteome</keyword>
<reference evidence="1 2" key="1">
    <citation type="submission" date="2023-01" db="EMBL/GenBank/DDBJ databases">
        <title>Analysis of 21 Apiospora genomes using comparative genomics revels a genus with tremendous synthesis potential of carbohydrate active enzymes and secondary metabolites.</title>
        <authorList>
            <person name="Sorensen T."/>
        </authorList>
    </citation>
    <scope>NUCLEOTIDE SEQUENCE [LARGE SCALE GENOMIC DNA]</scope>
    <source>
        <strain evidence="1 2">CBS 33761</strain>
    </source>
</reference>
<dbReference type="Proteomes" id="UP001444661">
    <property type="component" value="Unassembled WGS sequence"/>
</dbReference>
<proteinExistence type="predicted"/>
<gene>
    <name evidence="1" type="ORF">PG993_008826</name>
</gene>
<sequence length="331" mass="36106">MIAGVFTVNGPKDKRERELTLACGCKLSLHLHAEHCQSLKQWRTAIDQKEILPIFEFHRIGPDQHTLLQPCRISGVDEVHLEQTLERGLNSLVQLLRCASMVQQLAEDGWILGRLSLRAGRDMPVVPKQEGELKGVERGLLLPVLLAVLAPASVELVVDAEQLSLEPAPLGFHVKVRALEYLVADVGIPRQDGPAEVAQLGLDAGAQQVERGVVGVRLQAGIVRSPFQGHFDAGREAFAHALLDGPRILLGGQVVLLEVLLAVRPHVEQETLARVLVFGREEQRGLQLVWVHTAVAGLVLEDDDRVLPVAVSCSVLQGAQLPGPLVRAQRQ</sequence>
<dbReference type="EMBL" id="JAQQWK010000008">
    <property type="protein sequence ID" value="KAK8036212.1"/>
    <property type="molecule type" value="Genomic_DNA"/>
</dbReference>
<name>A0ABR1SPF6_9PEZI</name>
<organism evidence="1 2">
    <name type="scientific">Apiospora rasikravindrae</name>
    <dbReference type="NCBI Taxonomy" id="990691"/>
    <lineage>
        <taxon>Eukaryota</taxon>
        <taxon>Fungi</taxon>
        <taxon>Dikarya</taxon>
        <taxon>Ascomycota</taxon>
        <taxon>Pezizomycotina</taxon>
        <taxon>Sordariomycetes</taxon>
        <taxon>Xylariomycetidae</taxon>
        <taxon>Amphisphaeriales</taxon>
        <taxon>Apiosporaceae</taxon>
        <taxon>Apiospora</taxon>
    </lineage>
</organism>
<evidence type="ECO:0000313" key="1">
    <source>
        <dbReference type="EMBL" id="KAK8036212.1"/>
    </source>
</evidence>
<accession>A0ABR1SPF6</accession>
<comment type="caution">
    <text evidence="1">The sequence shown here is derived from an EMBL/GenBank/DDBJ whole genome shotgun (WGS) entry which is preliminary data.</text>
</comment>
<evidence type="ECO:0000313" key="2">
    <source>
        <dbReference type="Proteomes" id="UP001444661"/>
    </source>
</evidence>
<protein>
    <submittedName>
        <fullName evidence="1">Uncharacterized protein</fullName>
    </submittedName>
</protein>